<organism evidence="1">
    <name type="scientific">marine metagenome</name>
    <dbReference type="NCBI Taxonomy" id="408172"/>
    <lineage>
        <taxon>unclassified sequences</taxon>
        <taxon>metagenomes</taxon>
        <taxon>ecological metagenomes</taxon>
    </lineage>
</organism>
<dbReference type="EMBL" id="UINC01188872">
    <property type="protein sequence ID" value="SVE02295.1"/>
    <property type="molecule type" value="Genomic_DNA"/>
</dbReference>
<evidence type="ECO:0000313" key="1">
    <source>
        <dbReference type="EMBL" id="SVE02295.1"/>
    </source>
</evidence>
<proteinExistence type="predicted"/>
<feature type="non-terminal residue" evidence="1">
    <location>
        <position position="119"/>
    </location>
</feature>
<gene>
    <name evidence="1" type="ORF">METZ01_LOCUS455149</name>
</gene>
<name>A0A383A4Z1_9ZZZZ</name>
<sequence>MRSLEFKDILLIGLISLTLLLLVDFFLGKNFVPPTLIISHEVFHHSLSPNMDTQHRWGKSSYRVCTDGNGFKSSCNSETRMKFDIGVIGDSFIEGVGRPYEETLVGLIAESNRDLAIAN</sequence>
<dbReference type="AlphaFoldDB" id="A0A383A4Z1"/>
<reference evidence="1" key="1">
    <citation type="submission" date="2018-05" db="EMBL/GenBank/DDBJ databases">
        <authorList>
            <person name="Lanie J.A."/>
            <person name="Ng W.-L."/>
            <person name="Kazmierczak K.M."/>
            <person name="Andrzejewski T.M."/>
            <person name="Davidsen T.M."/>
            <person name="Wayne K.J."/>
            <person name="Tettelin H."/>
            <person name="Glass J.I."/>
            <person name="Rusch D."/>
            <person name="Podicherti R."/>
            <person name="Tsui H.-C.T."/>
            <person name="Winkler M.E."/>
        </authorList>
    </citation>
    <scope>NUCLEOTIDE SEQUENCE</scope>
</reference>
<protein>
    <submittedName>
        <fullName evidence="1">Uncharacterized protein</fullName>
    </submittedName>
</protein>
<accession>A0A383A4Z1</accession>